<feature type="transmembrane region" description="Helical" evidence="6">
    <location>
        <begin position="47"/>
        <end position="70"/>
    </location>
</feature>
<evidence type="ECO:0000256" key="5">
    <source>
        <dbReference type="ARBA" id="ARBA00049660"/>
    </source>
</evidence>
<dbReference type="EMBL" id="BARV01026701">
    <property type="protein sequence ID" value="GAI43922.1"/>
    <property type="molecule type" value="Genomic_DNA"/>
</dbReference>
<dbReference type="GO" id="GO:0015499">
    <property type="term" value="F:formate transmembrane transporter activity"/>
    <property type="evidence" value="ECO:0007669"/>
    <property type="project" value="TreeGrafter"/>
</dbReference>
<keyword evidence="3 6" id="KW-1133">Transmembrane helix</keyword>
<evidence type="ECO:0008006" key="8">
    <source>
        <dbReference type="Google" id="ProtNLM"/>
    </source>
</evidence>
<comment type="similarity">
    <text evidence="5">Belongs to the FNT transporter (TC 1.A.16) family.</text>
</comment>
<sequence length="99" mass="11100">GKIFAIQFPIMAFVVLGFEHSVANMFFIPAGMFITNEISWRMFLLNNLLPVTLGNIVGGVFFVGMLYYYIYGKESRGRRWSIALVGVGKRGTTLSNNLV</sequence>
<gene>
    <name evidence="7" type="ORF">S06H3_43104</name>
</gene>
<proteinExistence type="inferred from homology"/>
<dbReference type="GO" id="GO:0005886">
    <property type="term" value="C:plasma membrane"/>
    <property type="evidence" value="ECO:0007669"/>
    <property type="project" value="TreeGrafter"/>
</dbReference>
<feature type="non-terminal residue" evidence="7">
    <location>
        <position position="1"/>
    </location>
</feature>
<evidence type="ECO:0000256" key="6">
    <source>
        <dbReference type="SAM" id="Phobius"/>
    </source>
</evidence>
<dbReference type="InterPro" id="IPR000292">
    <property type="entry name" value="For/NO2_transpt"/>
</dbReference>
<accession>X1NIR0</accession>
<evidence type="ECO:0000256" key="4">
    <source>
        <dbReference type="ARBA" id="ARBA00023136"/>
    </source>
</evidence>
<evidence type="ECO:0000256" key="2">
    <source>
        <dbReference type="ARBA" id="ARBA00022692"/>
    </source>
</evidence>
<evidence type="ECO:0000256" key="1">
    <source>
        <dbReference type="ARBA" id="ARBA00004141"/>
    </source>
</evidence>
<organism evidence="7">
    <name type="scientific">marine sediment metagenome</name>
    <dbReference type="NCBI Taxonomy" id="412755"/>
    <lineage>
        <taxon>unclassified sequences</taxon>
        <taxon>metagenomes</taxon>
        <taxon>ecological metagenomes</taxon>
    </lineage>
</organism>
<evidence type="ECO:0000313" key="7">
    <source>
        <dbReference type="EMBL" id="GAI43922.1"/>
    </source>
</evidence>
<feature type="transmembrane region" description="Helical" evidence="6">
    <location>
        <begin position="12"/>
        <end position="35"/>
    </location>
</feature>
<dbReference type="InterPro" id="IPR023271">
    <property type="entry name" value="Aquaporin-like"/>
</dbReference>
<dbReference type="Gene3D" id="1.20.1080.10">
    <property type="entry name" value="Glycerol uptake facilitator protein"/>
    <property type="match status" value="1"/>
</dbReference>
<dbReference type="PANTHER" id="PTHR30520">
    <property type="entry name" value="FORMATE TRANSPORTER-RELATED"/>
    <property type="match status" value="1"/>
</dbReference>
<dbReference type="PANTHER" id="PTHR30520:SF6">
    <property type="entry name" value="FORMATE_NITRATE FAMILY TRANSPORTER (EUROFUNG)"/>
    <property type="match status" value="1"/>
</dbReference>
<comment type="subcellular location">
    <subcellularLocation>
        <location evidence="1">Membrane</location>
        <topology evidence="1">Multi-pass membrane protein</topology>
    </subcellularLocation>
</comment>
<keyword evidence="4 6" id="KW-0472">Membrane</keyword>
<dbReference type="AlphaFoldDB" id="X1NIR0"/>
<comment type="caution">
    <text evidence="7">The sequence shown here is derived from an EMBL/GenBank/DDBJ whole genome shotgun (WGS) entry which is preliminary data.</text>
</comment>
<keyword evidence="2 6" id="KW-0812">Transmembrane</keyword>
<protein>
    <recommendedName>
        <fullName evidence="8">Formate/nitrite transporter</fullName>
    </recommendedName>
</protein>
<reference evidence="7" key="1">
    <citation type="journal article" date="2014" name="Front. Microbiol.">
        <title>High frequency of phylogenetically diverse reductive dehalogenase-homologous genes in deep subseafloor sedimentary metagenomes.</title>
        <authorList>
            <person name="Kawai M."/>
            <person name="Futagami T."/>
            <person name="Toyoda A."/>
            <person name="Takaki Y."/>
            <person name="Nishi S."/>
            <person name="Hori S."/>
            <person name="Arai W."/>
            <person name="Tsubouchi T."/>
            <person name="Morono Y."/>
            <person name="Uchiyama I."/>
            <person name="Ito T."/>
            <person name="Fujiyama A."/>
            <person name="Inagaki F."/>
            <person name="Takami H."/>
        </authorList>
    </citation>
    <scope>NUCLEOTIDE SEQUENCE</scope>
    <source>
        <strain evidence="7">Expedition CK06-06</strain>
    </source>
</reference>
<name>X1NIR0_9ZZZZ</name>
<evidence type="ECO:0000256" key="3">
    <source>
        <dbReference type="ARBA" id="ARBA00022989"/>
    </source>
</evidence>
<dbReference type="Pfam" id="PF01226">
    <property type="entry name" value="Form_Nir_trans"/>
    <property type="match status" value="1"/>
</dbReference>